<dbReference type="SUPFAM" id="SSF46785">
    <property type="entry name" value="Winged helix' DNA-binding domain"/>
    <property type="match status" value="1"/>
</dbReference>
<keyword evidence="2" id="KW-1185">Reference proteome</keyword>
<gene>
    <name evidence="1" type="ORF">ACFSBL_09030</name>
</gene>
<dbReference type="EMBL" id="JBHUDO010000002">
    <property type="protein sequence ID" value="MFD1645825.1"/>
    <property type="molecule type" value="Genomic_DNA"/>
</dbReference>
<reference evidence="1 2" key="1">
    <citation type="journal article" date="2019" name="Int. J. Syst. Evol. Microbiol.">
        <title>The Global Catalogue of Microorganisms (GCM) 10K type strain sequencing project: providing services to taxonomists for standard genome sequencing and annotation.</title>
        <authorList>
            <consortium name="The Broad Institute Genomics Platform"/>
            <consortium name="The Broad Institute Genome Sequencing Center for Infectious Disease"/>
            <person name="Wu L."/>
            <person name="Ma J."/>
        </authorList>
    </citation>
    <scope>NUCLEOTIDE SEQUENCE [LARGE SCALE GENOMIC DNA]</scope>
    <source>
        <strain evidence="1 2">CGMCC 1.10390</strain>
    </source>
</reference>
<evidence type="ECO:0008006" key="3">
    <source>
        <dbReference type="Google" id="ProtNLM"/>
    </source>
</evidence>
<proteinExistence type="predicted"/>
<comment type="caution">
    <text evidence="1">The sequence shown here is derived from an EMBL/GenBank/DDBJ whole genome shotgun (WGS) entry which is preliminary data.</text>
</comment>
<accession>A0ABD6DHP8</accession>
<dbReference type="Proteomes" id="UP001597034">
    <property type="component" value="Unassembled WGS sequence"/>
</dbReference>
<organism evidence="1 2">
    <name type="scientific">Haloarchaeobius litoreus</name>
    <dbReference type="NCBI Taxonomy" id="755306"/>
    <lineage>
        <taxon>Archaea</taxon>
        <taxon>Methanobacteriati</taxon>
        <taxon>Methanobacteriota</taxon>
        <taxon>Stenosarchaea group</taxon>
        <taxon>Halobacteria</taxon>
        <taxon>Halobacteriales</taxon>
        <taxon>Halorubellaceae</taxon>
        <taxon>Haloarchaeobius</taxon>
    </lineage>
</organism>
<evidence type="ECO:0000313" key="2">
    <source>
        <dbReference type="Proteomes" id="UP001597034"/>
    </source>
</evidence>
<name>A0ABD6DHP8_9EURY</name>
<sequence length="95" mass="10674">MTEEIPDEVAALVDKMASEYVQSEYEIAEALAEADGPLTLDELVEETGYTERTVEKRTDTLEDRLGGEPLFQRDDEGNPMLHSVLARAIRDESEE</sequence>
<dbReference type="AlphaFoldDB" id="A0ABD6DHP8"/>
<evidence type="ECO:0000313" key="1">
    <source>
        <dbReference type="EMBL" id="MFD1645825.1"/>
    </source>
</evidence>
<dbReference type="InterPro" id="IPR036390">
    <property type="entry name" value="WH_DNA-bd_sf"/>
</dbReference>
<protein>
    <recommendedName>
        <fullName evidence="3">HTH domain-containing protein</fullName>
    </recommendedName>
</protein>
<dbReference type="RefSeq" id="WP_256398655.1">
    <property type="nucleotide sequence ID" value="NZ_JANHJR010000001.1"/>
</dbReference>